<keyword evidence="5 7" id="KW-1133">Transmembrane helix</keyword>
<keyword evidence="2 7" id="KW-0812">Transmembrane</keyword>
<dbReference type="RefSeq" id="XP_069204297.1">
    <property type="nucleotide sequence ID" value="XM_069340813.1"/>
</dbReference>
<dbReference type="GeneID" id="95975311"/>
<feature type="transmembrane region" description="Helical" evidence="7">
    <location>
        <begin position="68"/>
        <end position="100"/>
    </location>
</feature>
<dbReference type="InterPro" id="IPR050173">
    <property type="entry name" value="ABC_transporter_C-like"/>
</dbReference>
<evidence type="ECO:0000256" key="7">
    <source>
        <dbReference type="SAM" id="Phobius"/>
    </source>
</evidence>
<dbReference type="PANTHER" id="PTHR24223:SF399">
    <property type="entry name" value="ABC TRANSPORTER ATNG"/>
    <property type="match status" value="1"/>
</dbReference>
<dbReference type="PANTHER" id="PTHR24223">
    <property type="entry name" value="ATP-BINDING CASSETTE SUB-FAMILY C"/>
    <property type="match status" value="1"/>
</dbReference>
<proteinExistence type="predicted"/>
<evidence type="ECO:0000256" key="5">
    <source>
        <dbReference type="ARBA" id="ARBA00022989"/>
    </source>
</evidence>
<protein>
    <recommendedName>
        <fullName evidence="8">ABC transmembrane type-1 domain-containing protein</fullName>
    </recommendedName>
</protein>
<dbReference type="InterPro" id="IPR036640">
    <property type="entry name" value="ABC1_TM_sf"/>
</dbReference>
<evidence type="ECO:0000256" key="1">
    <source>
        <dbReference type="ARBA" id="ARBA00022448"/>
    </source>
</evidence>
<evidence type="ECO:0000256" key="2">
    <source>
        <dbReference type="ARBA" id="ARBA00022692"/>
    </source>
</evidence>
<dbReference type="Pfam" id="PF00664">
    <property type="entry name" value="ABC_membrane"/>
    <property type="match status" value="1"/>
</dbReference>
<evidence type="ECO:0000259" key="8">
    <source>
        <dbReference type="PROSITE" id="PS50929"/>
    </source>
</evidence>
<dbReference type="InterPro" id="IPR011527">
    <property type="entry name" value="ABC1_TM_dom"/>
</dbReference>
<sequence length="169" mass="18753">MCFGQHLFMFIIPRSGKRLHAELLAAVLGASPAFLSRMDVGTITNRFPQDLLLIDTRLPISLLNSGSYLAAAIVRLALIASASVLILATAPFLFAVLYLAQRFYLRTSKSMRLFDLLAKAPLCSHFPDALKGLATIRGFGWTEKLRADNDILLDTSQRPYYLTYCIQLG</sequence>
<accession>A0ABR3PPG1</accession>
<keyword evidence="6 7" id="KW-0472">Membrane</keyword>
<evidence type="ECO:0000256" key="3">
    <source>
        <dbReference type="ARBA" id="ARBA00022741"/>
    </source>
</evidence>
<dbReference type="Gene3D" id="1.20.1560.10">
    <property type="entry name" value="ABC transporter type 1, transmembrane domain"/>
    <property type="match status" value="1"/>
</dbReference>
<gene>
    <name evidence="9" type="ORF">AAFC00_001608</name>
</gene>
<evidence type="ECO:0000256" key="4">
    <source>
        <dbReference type="ARBA" id="ARBA00022840"/>
    </source>
</evidence>
<keyword evidence="3" id="KW-0547">Nucleotide-binding</keyword>
<comment type="caution">
    <text evidence="9">The sequence shown here is derived from an EMBL/GenBank/DDBJ whole genome shotgun (WGS) entry which is preliminary data.</text>
</comment>
<reference evidence="9 10" key="1">
    <citation type="submission" date="2024-07" db="EMBL/GenBank/DDBJ databases">
        <title>Draft sequence of the Neodothiora populina.</title>
        <authorList>
            <person name="Drown D.D."/>
            <person name="Schuette U.S."/>
            <person name="Buechlein A.B."/>
            <person name="Rusch D.R."/>
            <person name="Winton L.W."/>
            <person name="Adams G.A."/>
        </authorList>
    </citation>
    <scope>NUCLEOTIDE SEQUENCE [LARGE SCALE GENOMIC DNA]</scope>
    <source>
        <strain evidence="9 10">CPC 39397</strain>
    </source>
</reference>
<evidence type="ECO:0000256" key="6">
    <source>
        <dbReference type="ARBA" id="ARBA00023136"/>
    </source>
</evidence>
<dbReference type="EMBL" id="JBFMKM010000003">
    <property type="protein sequence ID" value="KAL1311448.1"/>
    <property type="molecule type" value="Genomic_DNA"/>
</dbReference>
<feature type="domain" description="ABC transmembrane type-1" evidence="8">
    <location>
        <begin position="1"/>
        <end position="169"/>
    </location>
</feature>
<keyword evidence="10" id="KW-1185">Reference proteome</keyword>
<dbReference type="PROSITE" id="PS50929">
    <property type="entry name" value="ABC_TM1F"/>
    <property type="match status" value="1"/>
</dbReference>
<organism evidence="9 10">
    <name type="scientific">Neodothiora populina</name>
    <dbReference type="NCBI Taxonomy" id="2781224"/>
    <lineage>
        <taxon>Eukaryota</taxon>
        <taxon>Fungi</taxon>
        <taxon>Dikarya</taxon>
        <taxon>Ascomycota</taxon>
        <taxon>Pezizomycotina</taxon>
        <taxon>Dothideomycetes</taxon>
        <taxon>Dothideomycetidae</taxon>
        <taxon>Dothideales</taxon>
        <taxon>Dothioraceae</taxon>
        <taxon>Neodothiora</taxon>
    </lineage>
</organism>
<dbReference type="SUPFAM" id="SSF90123">
    <property type="entry name" value="ABC transporter transmembrane region"/>
    <property type="match status" value="1"/>
</dbReference>
<keyword evidence="1" id="KW-0813">Transport</keyword>
<keyword evidence="4" id="KW-0067">ATP-binding</keyword>
<evidence type="ECO:0000313" key="9">
    <source>
        <dbReference type="EMBL" id="KAL1311448.1"/>
    </source>
</evidence>
<evidence type="ECO:0000313" key="10">
    <source>
        <dbReference type="Proteomes" id="UP001562354"/>
    </source>
</evidence>
<name>A0ABR3PPG1_9PEZI</name>
<dbReference type="Proteomes" id="UP001562354">
    <property type="component" value="Unassembled WGS sequence"/>
</dbReference>